<evidence type="ECO:0000256" key="1">
    <source>
        <dbReference type="SAM" id="MobiDB-lite"/>
    </source>
</evidence>
<feature type="transmembrane region" description="Helical" evidence="2">
    <location>
        <begin position="12"/>
        <end position="35"/>
    </location>
</feature>
<gene>
    <name evidence="3" type="ORF">GCM10009809_02930</name>
</gene>
<accession>A0ABN2IQZ5</accession>
<keyword evidence="2" id="KW-1133">Transmembrane helix</keyword>
<keyword evidence="2" id="KW-0812">Transmembrane</keyword>
<protein>
    <submittedName>
        <fullName evidence="3">Uncharacterized protein</fullName>
    </submittedName>
</protein>
<evidence type="ECO:0000313" key="3">
    <source>
        <dbReference type="EMBL" id="GAA1710000.1"/>
    </source>
</evidence>
<proteinExistence type="predicted"/>
<organism evidence="3 4">
    <name type="scientific">Isoptericola hypogeus</name>
    <dbReference type="NCBI Taxonomy" id="300179"/>
    <lineage>
        <taxon>Bacteria</taxon>
        <taxon>Bacillati</taxon>
        <taxon>Actinomycetota</taxon>
        <taxon>Actinomycetes</taxon>
        <taxon>Micrococcales</taxon>
        <taxon>Promicromonosporaceae</taxon>
        <taxon>Isoptericola</taxon>
    </lineage>
</organism>
<keyword evidence="4" id="KW-1185">Reference proteome</keyword>
<name>A0ABN2IQZ5_9MICO</name>
<feature type="region of interest" description="Disordered" evidence="1">
    <location>
        <begin position="90"/>
        <end position="111"/>
    </location>
</feature>
<reference evidence="3 4" key="1">
    <citation type="journal article" date="2019" name="Int. J. Syst. Evol. Microbiol.">
        <title>The Global Catalogue of Microorganisms (GCM) 10K type strain sequencing project: providing services to taxonomists for standard genome sequencing and annotation.</title>
        <authorList>
            <consortium name="The Broad Institute Genomics Platform"/>
            <consortium name="The Broad Institute Genome Sequencing Center for Infectious Disease"/>
            <person name="Wu L."/>
            <person name="Ma J."/>
        </authorList>
    </citation>
    <scope>NUCLEOTIDE SEQUENCE [LARGE SCALE GENOMIC DNA]</scope>
    <source>
        <strain evidence="3 4">JCM 15589</strain>
    </source>
</reference>
<feature type="compositionally biased region" description="Basic and acidic residues" evidence="1">
    <location>
        <begin position="95"/>
        <end position="111"/>
    </location>
</feature>
<comment type="caution">
    <text evidence="3">The sequence shown here is derived from an EMBL/GenBank/DDBJ whole genome shotgun (WGS) entry which is preliminary data.</text>
</comment>
<evidence type="ECO:0000256" key="2">
    <source>
        <dbReference type="SAM" id="Phobius"/>
    </source>
</evidence>
<dbReference type="EMBL" id="BAAAPM010000002">
    <property type="protein sequence ID" value="GAA1710000.1"/>
    <property type="molecule type" value="Genomic_DNA"/>
</dbReference>
<keyword evidence="2" id="KW-0472">Membrane</keyword>
<evidence type="ECO:0000313" key="4">
    <source>
        <dbReference type="Proteomes" id="UP001501138"/>
    </source>
</evidence>
<sequence>MVFDFTATWPDLVTRGLTVTFFLYGAVFVPMFLIVTDPAGLVAVATAVDTAVGAGAAVAAGARSGAASRVTAAAIAARRPARLEGRVDFTGFSTEEGRPRRQNVRERDGGT</sequence>
<dbReference type="Proteomes" id="UP001501138">
    <property type="component" value="Unassembled WGS sequence"/>
</dbReference>
<feature type="transmembrane region" description="Helical" evidence="2">
    <location>
        <begin position="41"/>
        <end position="62"/>
    </location>
</feature>